<sequence length="154" mass="16227">MKHLLIATTAALFLAACSDVSTVSETDNSVSDAATPSVLISDGYIIAPLKGRDVAAGYFMAENQGAAISLVSASTPVAATVEMHTHSMADGVMKMRKVDTVDLPEESSVAFEPGSYHLMMFGFARAEGQTETPVTIMLSTGEEITVTLPIRERG</sequence>
<name>A0A8J3CRB7_9PROT</name>
<evidence type="ECO:0008006" key="4">
    <source>
        <dbReference type="Google" id="ProtNLM"/>
    </source>
</evidence>
<comment type="caution">
    <text evidence="2">The sequence shown here is derived from an EMBL/GenBank/DDBJ whole genome shotgun (WGS) entry which is preliminary data.</text>
</comment>
<dbReference type="Pfam" id="PF04314">
    <property type="entry name" value="PCuAC"/>
    <property type="match status" value="1"/>
</dbReference>
<dbReference type="InterPro" id="IPR058248">
    <property type="entry name" value="Lxx211020-like"/>
</dbReference>
<dbReference type="PANTHER" id="PTHR36302:SF1">
    <property type="entry name" value="COPPER CHAPERONE PCU(A)C"/>
    <property type="match status" value="1"/>
</dbReference>
<evidence type="ECO:0000313" key="3">
    <source>
        <dbReference type="Proteomes" id="UP000634004"/>
    </source>
</evidence>
<dbReference type="RefSeq" id="WP_189495816.1">
    <property type="nucleotide sequence ID" value="NZ_BMZH01000003.1"/>
</dbReference>
<dbReference type="PANTHER" id="PTHR36302">
    <property type="entry name" value="BLR7088 PROTEIN"/>
    <property type="match status" value="1"/>
</dbReference>
<reference evidence="2" key="2">
    <citation type="submission" date="2020-09" db="EMBL/GenBank/DDBJ databases">
        <authorList>
            <person name="Sun Q."/>
            <person name="Kim S."/>
        </authorList>
    </citation>
    <scope>NUCLEOTIDE SEQUENCE</scope>
    <source>
        <strain evidence="2">KCTC 32513</strain>
    </source>
</reference>
<dbReference type="AlphaFoldDB" id="A0A8J3CRB7"/>
<keyword evidence="3" id="KW-1185">Reference proteome</keyword>
<dbReference type="InterPro" id="IPR007410">
    <property type="entry name" value="LpqE-like"/>
</dbReference>
<dbReference type="Gene3D" id="2.60.40.1890">
    <property type="entry name" value="PCu(A)C copper chaperone"/>
    <property type="match status" value="1"/>
</dbReference>
<proteinExistence type="predicted"/>
<dbReference type="Proteomes" id="UP000634004">
    <property type="component" value="Unassembled WGS sequence"/>
</dbReference>
<organism evidence="2 3">
    <name type="scientific">Algimonas arctica</name>
    <dbReference type="NCBI Taxonomy" id="1479486"/>
    <lineage>
        <taxon>Bacteria</taxon>
        <taxon>Pseudomonadati</taxon>
        <taxon>Pseudomonadota</taxon>
        <taxon>Alphaproteobacteria</taxon>
        <taxon>Maricaulales</taxon>
        <taxon>Robiginitomaculaceae</taxon>
        <taxon>Algimonas</taxon>
    </lineage>
</organism>
<accession>A0A8J3CRB7</accession>
<evidence type="ECO:0000313" key="2">
    <source>
        <dbReference type="EMBL" id="GHA87962.1"/>
    </source>
</evidence>
<feature type="chain" id="PRO_5035240507" description="Copper chaperone PCu(A)C" evidence="1">
    <location>
        <begin position="19"/>
        <end position="154"/>
    </location>
</feature>
<dbReference type="EMBL" id="BMZH01000003">
    <property type="protein sequence ID" value="GHA87962.1"/>
    <property type="molecule type" value="Genomic_DNA"/>
</dbReference>
<feature type="signal peptide" evidence="1">
    <location>
        <begin position="1"/>
        <end position="18"/>
    </location>
</feature>
<dbReference type="SUPFAM" id="SSF110087">
    <property type="entry name" value="DR1885-like metal-binding protein"/>
    <property type="match status" value="1"/>
</dbReference>
<gene>
    <name evidence="2" type="ORF">GCM10009069_08640</name>
</gene>
<keyword evidence="1" id="KW-0732">Signal</keyword>
<reference evidence="2" key="1">
    <citation type="journal article" date="2014" name="Int. J. Syst. Evol. Microbiol.">
        <title>Complete genome sequence of Corynebacterium casei LMG S-19264T (=DSM 44701T), isolated from a smear-ripened cheese.</title>
        <authorList>
            <consortium name="US DOE Joint Genome Institute (JGI-PGF)"/>
            <person name="Walter F."/>
            <person name="Albersmeier A."/>
            <person name="Kalinowski J."/>
            <person name="Ruckert C."/>
        </authorList>
    </citation>
    <scope>NUCLEOTIDE SEQUENCE</scope>
    <source>
        <strain evidence="2">KCTC 32513</strain>
    </source>
</reference>
<dbReference type="InterPro" id="IPR036182">
    <property type="entry name" value="PCuAC_sf"/>
</dbReference>
<evidence type="ECO:0000256" key="1">
    <source>
        <dbReference type="SAM" id="SignalP"/>
    </source>
</evidence>
<dbReference type="PROSITE" id="PS51257">
    <property type="entry name" value="PROKAR_LIPOPROTEIN"/>
    <property type="match status" value="1"/>
</dbReference>
<protein>
    <recommendedName>
        <fullName evidence="4">Copper chaperone PCu(A)C</fullName>
    </recommendedName>
</protein>